<name>A0A0D7X2W5_9BACL</name>
<comment type="catalytic activity">
    <reaction evidence="1">
        <text>Hydrolysis of terminal non-reducing alpha-L-arabinofuranoside residues in alpha-L-arabinosides.</text>
        <dbReference type="EC" id="3.2.1.55"/>
    </reaction>
</comment>
<evidence type="ECO:0000256" key="7">
    <source>
        <dbReference type="ARBA" id="ARBA00023277"/>
    </source>
</evidence>
<keyword evidence="11" id="KW-1185">Reference proteome</keyword>
<dbReference type="Pfam" id="PF06964">
    <property type="entry name" value="Alpha-L-AF_C"/>
    <property type="match status" value="1"/>
</dbReference>
<evidence type="ECO:0000256" key="1">
    <source>
        <dbReference type="ARBA" id="ARBA00001462"/>
    </source>
</evidence>
<evidence type="ECO:0000256" key="3">
    <source>
        <dbReference type="ARBA" id="ARBA00007186"/>
    </source>
</evidence>
<evidence type="ECO:0000313" key="11">
    <source>
        <dbReference type="Proteomes" id="UP000032534"/>
    </source>
</evidence>
<dbReference type="Proteomes" id="UP000032534">
    <property type="component" value="Unassembled WGS sequence"/>
</dbReference>
<accession>A0A0D7X2W5</accession>
<sequence>MKGSIVVHTDWEQGVINKNIYGQFAEHLGRCIYEGLWVGQDSPIPNTDGIRNDVVEALKKLNIPVLRWPGGCFADEYHWKDGIGPKENRKRMVNTHWGGVVENNHFGTHEFFQLCELLEAEPYICGNVGSGTVQEMSEWVEYMTFDGESPMAAWRQENGREQPWKLKYFGVGNENWGCGGNMRPEYYADLYRRYQTYVRNYGDNRIYRIAGGANVDDYRWTEVLMREAGHLMDGLSLHNYTVPGTWEAKGQALGFDEAEWFETMKKSLRMDELITRHSAIMDQYDPGKRVGMIVDEWGTWFMTEPGTNPGFLYQQNTMRDALVAGLHLHIFHDHHERVQMTNIAQMVNVLQAMVLTEGPAMLLTPTYHVFEMFKVHQDAQALATHVTVGNYEYDGDSIPQVSVSASKAQDGYIHVSLCNVHPGEAASLNLELRGLENVKQISGVVLASDDMQAHNTFDQPERVKTETFTSFQQQDQSLDVTLPPMSVVMLTIAP</sequence>
<dbReference type="AlphaFoldDB" id="A0A0D7X2W5"/>
<dbReference type="SUPFAM" id="SSF51011">
    <property type="entry name" value="Glycosyl hydrolase domain"/>
    <property type="match status" value="1"/>
</dbReference>
<evidence type="ECO:0000256" key="8">
    <source>
        <dbReference type="ARBA" id="ARBA00023295"/>
    </source>
</evidence>
<keyword evidence="6" id="KW-0378">Hydrolase</keyword>
<dbReference type="InterPro" id="IPR055235">
    <property type="entry name" value="ASD1_cat"/>
</dbReference>
<dbReference type="InterPro" id="IPR013780">
    <property type="entry name" value="Glyco_hydro_b"/>
</dbReference>
<evidence type="ECO:0000256" key="5">
    <source>
        <dbReference type="ARBA" id="ARBA00012670"/>
    </source>
</evidence>
<dbReference type="Gene3D" id="2.60.40.1180">
    <property type="entry name" value="Golgi alpha-mannosidase II"/>
    <property type="match status" value="1"/>
</dbReference>
<evidence type="ECO:0000313" key="10">
    <source>
        <dbReference type="EMBL" id="KJD44377.1"/>
    </source>
</evidence>
<dbReference type="InterPro" id="IPR010720">
    <property type="entry name" value="Alpha-L-AF_C"/>
</dbReference>
<dbReference type="EC" id="3.2.1.55" evidence="5"/>
<dbReference type="Pfam" id="PF22848">
    <property type="entry name" value="ASD1_dom"/>
    <property type="match status" value="1"/>
</dbReference>
<organism evidence="10 11">
    <name type="scientific">Paenibacillus terrae</name>
    <dbReference type="NCBI Taxonomy" id="159743"/>
    <lineage>
        <taxon>Bacteria</taxon>
        <taxon>Bacillati</taxon>
        <taxon>Bacillota</taxon>
        <taxon>Bacilli</taxon>
        <taxon>Bacillales</taxon>
        <taxon>Paenibacillaceae</taxon>
        <taxon>Paenibacillus</taxon>
    </lineage>
</organism>
<dbReference type="RefSeq" id="WP_044647288.1">
    <property type="nucleotide sequence ID" value="NZ_JTHP01000036.1"/>
</dbReference>
<dbReference type="GO" id="GO:0000272">
    <property type="term" value="P:polysaccharide catabolic process"/>
    <property type="evidence" value="ECO:0007669"/>
    <property type="project" value="TreeGrafter"/>
</dbReference>
<evidence type="ECO:0000259" key="9">
    <source>
        <dbReference type="SMART" id="SM00813"/>
    </source>
</evidence>
<dbReference type="SUPFAM" id="SSF51445">
    <property type="entry name" value="(Trans)glycosidases"/>
    <property type="match status" value="1"/>
</dbReference>
<dbReference type="Gene3D" id="3.20.20.80">
    <property type="entry name" value="Glycosidases"/>
    <property type="match status" value="1"/>
</dbReference>
<protein>
    <recommendedName>
        <fullName evidence="5">non-reducing end alpha-L-arabinofuranosidase</fullName>
        <ecNumber evidence="5">3.2.1.55</ecNumber>
    </recommendedName>
</protein>
<evidence type="ECO:0000256" key="2">
    <source>
        <dbReference type="ARBA" id="ARBA00004881"/>
    </source>
</evidence>
<comment type="similarity">
    <text evidence="3">Belongs to the glycosyl hydrolase 51 family.</text>
</comment>
<dbReference type="SMART" id="SM00813">
    <property type="entry name" value="Alpha-L-AF_C"/>
    <property type="match status" value="1"/>
</dbReference>
<keyword evidence="8" id="KW-0326">Glycosidase</keyword>
<dbReference type="OrthoDB" id="9758333at2"/>
<evidence type="ECO:0000256" key="6">
    <source>
        <dbReference type="ARBA" id="ARBA00022801"/>
    </source>
</evidence>
<dbReference type="InterPro" id="IPR017853">
    <property type="entry name" value="GH"/>
</dbReference>
<dbReference type="EMBL" id="JTHP01000036">
    <property type="protein sequence ID" value="KJD44377.1"/>
    <property type="molecule type" value="Genomic_DNA"/>
</dbReference>
<evidence type="ECO:0000256" key="4">
    <source>
        <dbReference type="ARBA" id="ARBA00011165"/>
    </source>
</evidence>
<dbReference type="PATRIC" id="fig|159743.3.peg.3832"/>
<comment type="subunit">
    <text evidence="4">Homohexamer; trimer of dimers.</text>
</comment>
<proteinExistence type="inferred from homology"/>
<comment type="pathway">
    <text evidence="2">Glycan metabolism.</text>
</comment>
<comment type="caution">
    <text evidence="10">The sequence shown here is derived from an EMBL/GenBank/DDBJ whole genome shotgun (WGS) entry which is preliminary data.</text>
</comment>
<gene>
    <name evidence="10" type="ORF">QD47_17240</name>
</gene>
<dbReference type="GO" id="GO:0046373">
    <property type="term" value="P:L-arabinose metabolic process"/>
    <property type="evidence" value="ECO:0007669"/>
    <property type="project" value="InterPro"/>
</dbReference>
<dbReference type="PANTHER" id="PTHR43576">
    <property type="entry name" value="ALPHA-L-ARABINOFURANOSIDASE C-RELATED"/>
    <property type="match status" value="1"/>
</dbReference>
<reference evidence="10 11" key="1">
    <citation type="submission" date="2014-11" db="EMBL/GenBank/DDBJ databases">
        <title>Draft Genome Sequences of Paenibacillus polymyxa NRRL B-30509 and Paenibacillus terrae NRRL B-30644, Strains from a Poultry Environment that Produce Tridecaptin A and Paenicidins.</title>
        <authorList>
            <person name="van Belkum M.J."/>
            <person name="Lohans C.T."/>
            <person name="Vederas J.C."/>
        </authorList>
    </citation>
    <scope>NUCLEOTIDE SEQUENCE [LARGE SCALE GENOMIC DNA]</scope>
    <source>
        <strain evidence="10 11">NRRL B-30644</strain>
    </source>
</reference>
<dbReference type="PANTHER" id="PTHR43576:SF2">
    <property type="entry name" value="INTRACELLULAR EXO-ALPHA-L-ARABINOFURANOSIDASE 2"/>
    <property type="match status" value="1"/>
</dbReference>
<keyword evidence="7" id="KW-0119">Carbohydrate metabolism</keyword>
<dbReference type="GO" id="GO:0046556">
    <property type="term" value="F:alpha-L-arabinofuranosidase activity"/>
    <property type="evidence" value="ECO:0007669"/>
    <property type="project" value="UniProtKB-EC"/>
</dbReference>
<feature type="domain" description="Alpha-L-arabinofuranosidase C-terminal" evidence="9">
    <location>
        <begin position="295"/>
        <end position="486"/>
    </location>
</feature>